<gene>
    <name evidence="7" type="ORF">BDY17DRAFT_303157</name>
</gene>
<comment type="subunit">
    <text evidence="4">Binds to mitochondrial small subunit 15S rRNA.</text>
</comment>
<protein>
    <recommendedName>
        <fullName evidence="9">Pentacotripeptide-repeat region of PRORP domain-containing protein</fullName>
    </recommendedName>
</protein>
<evidence type="ECO:0008006" key="9">
    <source>
        <dbReference type="Google" id="ProtNLM"/>
    </source>
</evidence>
<dbReference type="PANTHER" id="PTHR47447">
    <property type="entry name" value="OS03G0856100 PROTEIN"/>
    <property type="match status" value="1"/>
</dbReference>
<reference evidence="7" key="1">
    <citation type="journal article" date="2020" name="Stud. Mycol.">
        <title>101 Dothideomycetes genomes: a test case for predicting lifestyles and emergence of pathogens.</title>
        <authorList>
            <person name="Haridas S."/>
            <person name="Albert R."/>
            <person name="Binder M."/>
            <person name="Bloem J."/>
            <person name="Labutti K."/>
            <person name="Salamov A."/>
            <person name="Andreopoulos B."/>
            <person name="Baker S."/>
            <person name="Barry K."/>
            <person name="Bills G."/>
            <person name="Bluhm B."/>
            <person name="Cannon C."/>
            <person name="Castanera R."/>
            <person name="Culley D."/>
            <person name="Daum C."/>
            <person name="Ezra D."/>
            <person name="Gonzalez J."/>
            <person name="Henrissat B."/>
            <person name="Kuo A."/>
            <person name="Liang C."/>
            <person name="Lipzen A."/>
            <person name="Lutzoni F."/>
            <person name="Magnuson J."/>
            <person name="Mondo S."/>
            <person name="Nolan M."/>
            <person name="Ohm R."/>
            <person name="Pangilinan J."/>
            <person name="Park H.-J."/>
            <person name="Ramirez L."/>
            <person name="Alfaro M."/>
            <person name="Sun H."/>
            <person name="Tritt A."/>
            <person name="Yoshinaga Y."/>
            <person name="Zwiers L.-H."/>
            <person name="Turgeon B."/>
            <person name="Goodwin S."/>
            <person name="Spatafora J."/>
            <person name="Crous P."/>
            <person name="Grigoriev I."/>
        </authorList>
    </citation>
    <scope>NUCLEOTIDE SEQUENCE</scope>
    <source>
        <strain evidence="7">CBS 113389</strain>
    </source>
</reference>
<evidence type="ECO:0000313" key="7">
    <source>
        <dbReference type="EMBL" id="KAF2480058.1"/>
    </source>
</evidence>
<dbReference type="InterPro" id="IPR002885">
    <property type="entry name" value="PPR_rpt"/>
</dbReference>
<proteinExistence type="inferred from homology"/>
<dbReference type="PROSITE" id="PS51375">
    <property type="entry name" value="PPR"/>
    <property type="match status" value="2"/>
</dbReference>
<evidence type="ECO:0000256" key="1">
    <source>
        <dbReference type="ARBA" id="ARBA00006192"/>
    </source>
</evidence>
<dbReference type="Pfam" id="PF01535">
    <property type="entry name" value="PPR"/>
    <property type="match status" value="1"/>
</dbReference>
<feature type="region of interest" description="Disordered" evidence="6">
    <location>
        <begin position="95"/>
        <end position="115"/>
    </location>
</feature>
<organism evidence="7 8">
    <name type="scientific">Neohortaea acidophila</name>
    <dbReference type="NCBI Taxonomy" id="245834"/>
    <lineage>
        <taxon>Eukaryota</taxon>
        <taxon>Fungi</taxon>
        <taxon>Dikarya</taxon>
        <taxon>Ascomycota</taxon>
        <taxon>Pezizomycotina</taxon>
        <taxon>Dothideomycetes</taxon>
        <taxon>Dothideomycetidae</taxon>
        <taxon>Mycosphaerellales</taxon>
        <taxon>Teratosphaeriaceae</taxon>
        <taxon>Neohortaea</taxon>
    </lineage>
</organism>
<feature type="repeat" description="PPR" evidence="5">
    <location>
        <begin position="331"/>
        <end position="365"/>
    </location>
</feature>
<dbReference type="PANTHER" id="PTHR47447:SF17">
    <property type="entry name" value="OS12G0638900 PROTEIN"/>
    <property type="match status" value="1"/>
</dbReference>
<dbReference type="EMBL" id="MU001640">
    <property type="protein sequence ID" value="KAF2480058.1"/>
    <property type="molecule type" value="Genomic_DNA"/>
</dbReference>
<dbReference type="GeneID" id="54475526"/>
<sequence>MSLLGAPKHAVTTKLAPWTCAIPHLFPRGARSHSPSLRHRGDTAPCLERRRRQQSAPTLQDCFVAALVRAGSSKRCLHLPSRPSAPGIACATPFSQHRRASPSTPIRRFSSTHTTKQQAKLAALRQEDRPEDMEEHSPVGAWIPRAAYRDVGTTYGQSFDTHHYSAHPPSTSTSTSTYFPLAPRLVLTPEQEARPDHAPRDILPPIDAQHAQQIEELWTKLRVAGRSYTDRRRCWILYQALPSPRPRYLEDKFLRKLLYILGLVEFKTLVNYERYFSVVDEWLAEGVPLTVKEWNKAISFAGRWVRRSSNHELRTAVETWMRMEKQGAIPNKATFNILFDVAVRAGRFALADTIYKELAARGLREDRYLRTGLIFYAGIRGDGDAVRQAFRDLVNAGEIVDTAVMNCVMRSLILCGEMASAEDVFDKMKLLHHTKFGVEGPRNWRERRLLGKHLEKVAYELQMEREEHEASFFGSTFSTELKKEEAQRAAPIHPNDRSYQILIQHHAHRTGDWERVCQLMAEMREEGWHVHGKIYVAIWYGFWHHGGYVEATWSRKRLEALWEEFLGIVQAPPNPKYSLHASDLEADEGGEEEWDAEAADVSNEHLPPYFTPRMAIAILSAFYRCAGAKRMLQVWEQIQHRWPEMSAQDEARVQRVVRRFRAEDDMYITAEQ</sequence>
<dbReference type="Proteomes" id="UP000799767">
    <property type="component" value="Unassembled WGS sequence"/>
</dbReference>
<keyword evidence="2" id="KW-0677">Repeat</keyword>
<evidence type="ECO:0000256" key="5">
    <source>
        <dbReference type="PROSITE-ProRule" id="PRU00708"/>
    </source>
</evidence>
<evidence type="ECO:0000256" key="4">
    <source>
        <dbReference type="ARBA" id="ARBA00044511"/>
    </source>
</evidence>
<comment type="function">
    <text evidence="3">Regulates mitochondrial small subunit maturation by controlling 15S rRNA 5'-end processing. Localizes to the 5' precursor of the 15S rRNA in a position that is subsequently occupied by mS47 in the mature yeast mtSSU. Uses structure and sequence-specific RNA recognition, binding to a single-stranded region of the precursor and specifically recognizing bases -6 to -1. The exchange of Ccm1 for mS47 is coupled to the irreversible removal of precursor rRNA that is accompanied by conformational changes of the mitoribosomal proteins uS5m and mS26. These conformational changes signal completion of 5'-end rRNA processing through protection of the mature 5'-end of the 15S rRNA and stabilization of mS47. The removal of the 5' precursor together with the dissociation of Ccm1 may be catalyzed by the 5'-3' exoribonuclease Pet127. Involved in the specific removal of group I introns in mitochondrial encoded transcripts.</text>
</comment>
<dbReference type="OrthoDB" id="1908178at2759"/>
<accession>A0A6A6PJ37</accession>
<dbReference type="Gene3D" id="1.25.40.10">
    <property type="entry name" value="Tetratricopeptide repeat domain"/>
    <property type="match status" value="2"/>
</dbReference>
<evidence type="ECO:0000256" key="3">
    <source>
        <dbReference type="ARBA" id="ARBA00044493"/>
    </source>
</evidence>
<dbReference type="InterPro" id="IPR011990">
    <property type="entry name" value="TPR-like_helical_dom_sf"/>
</dbReference>
<comment type="similarity">
    <text evidence="1">Belongs to the CCM1 family.</text>
</comment>
<evidence type="ECO:0000313" key="8">
    <source>
        <dbReference type="Proteomes" id="UP000799767"/>
    </source>
</evidence>
<evidence type="ECO:0000256" key="2">
    <source>
        <dbReference type="ARBA" id="ARBA00022737"/>
    </source>
</evidence>
<evidence type="ECO:0000256" key="6">
    <source>
        <dbReference type="SAM" id="MobiDB-lite"/>
    </source>
</evidence>
<feature type="compositionally biased region" description="Polar residues" evidence="6">
    <location>
        <begin position="101"/>
        <end position="115"/>
    </location>
</feature>
<dbReference type="AlphaFoldDB" id="A0A6A6PJ37"/>
<feature type="repeat" description="PPR" evidence="5">
    <location>
        <begin position="495"/>
        <end position="530"/>
    </location>
</feature>
<feature type="region of interest" description="Disordered" evidence="6">
    <location>
        <begin position="29"/>
        <end position="52"/>
    </location>
</feature>
<name>A0A6A6PJ37_9PEZI</name>
<keyword evidence="8" id="KW-1185">Reference proteome</keyword>
<dbReference type="RefSeq" id="XP_033586628.1">
    <property type="nucleotide sequence ID" value="XM_033734524.1"/>
</dbReference>